<proteinExistence type="predicted"/>
<dbReference type="STRING" id="425104.Ssed_1013"/>
<evidence type="ECO:0000313" key="2">
    <source>
        <dbReference type="Proteomes" id="UP000002015"/>
    </source>
</evidence>
<dbReference type="KEGG" id="sse:Ssed_1013"/>
<organism evidence="1 2">
    <name type="scientific">Shewanella sediminis (strain HAW-EB3)</name>
    <dbReference type="NCBI Taxonomy" id="425104"/>
    <lineage>
        <taxon>Bacteria</taxon>
        <taxon>Pseudomonadati</taxon>
        <taxon>Pseudomonadota</taxon>
        <taxon>Gammaproteobacteria</taxon>
        <taxon>Alteromonadales</taxon>
        <taxon>Shewanellaceae</taxon>
        <taxon>Shewanella</taxon>
    </lineage>
</organism>
<dbReference type="OrthoDB" id="5294764at2"/>
<reference evidence="1 2" key="1">
    <citation type="submission" date="2007-08" db="EMBL/GenBank/DDBJ databases">
        <title>Complete sequence of Shewanella sediminis HAW-EB3.</title>
        <authorList>
            <consortium name="US DOE Joint Genome Institute"/>
            <person name="Copeland A."/>
            <person name="Lucas S."/>
            <person name="Lapidus A."/>
            <person name="Barry K."/>
            <person name="Glavina del Rio T."/>
            <person name="Dalin E."/>
            <person name="Tice H."/>
            <person name="Pitluck S."/>
            <person name="Chertkov O."/>
            <person name="Brettin T."/>
            <person name="Bruce D."/>
            <person name="Detter J.C."/>
            <person name="Han C."/>
            <person name="Schmutz J."/>
            <person name="Larimer F."/>
            <person name="Land M."/>
            <person name="Hauser L."/>
            <person name="Kyrpides N."/>
            <person name="Kim E."/>
            <person name="Zhao J.-S."/>
            <person name="Richardson P."/>
        </authorList>
    </citation>
    <scope>NUCLEOTIDE SEQUENCE [LARGE SCALE GENOMIC DNA]</scope>
    <source>
        <strain evidence="1 2">HAW-EB3</strain>
    </source>
</reference>
<evidence type="ECO:0008006" key="3">
    <source>
        <dbReference type="Google" id="ProtNLM"/>
    </source>
</evidence>
<keyword evidence="2" id="KW-1185">Reference proteome</keyword>
<name>A8FS01_SHESH</name>
<dbReference type="Pfam" id="PF04134">
    <property type="entry name" value="DCC1-like"/>
    <property type="match status" value="1"/>
</dbReference>
<dbReference type="HOGENOM" id="CLU_086500_3_3_6"/>
<dbReference type="InterPro" id="IPR007263">
    <property type="entry name" value="DCC1-like"/>
</dbReference>
<evidence type="ECO:0000313" key="1">
    <source>
        <dbReference type="EMBL" id="ABV35624.1"/>
    </source>
</evidence>
<sequence length="150" mass="16800">MKRIPTKICVLYDGACPRCIKDRDNYLRLAGGRAEGVSWFDITGKDEQLKSWGIDPHKALTELHVIVGSDESLEKSNKSREIASAEVGSGLGLPGEPRVLSELDAYILLMQKVPVLKPLAWLMGLSLVRPVLSAWYHKSVYKRLKREGRL</sequence>
<gene>
    <name evidence="1" type="ordered locus">Ssed_1013</name>
</gene>
<dbReference type="AlphaFoldDB" id="A8FS01"/>
<dbReference type="EMBL" id="CP000821">
    <property type="protein sequence ID" value="ABV35624.1"/>
    <property type="molecule type" value="Genomic_DNA"/>
</dbReference>
<protein>
    <recommendedName>
        <fullName evidence="3">Thiol-disulphide oxidoreductase DCC</fullName>
    </recommendedName>
</protein>
<dbReference type="RefSeq" id="WP_012141360.1">
    <property type="nucleotide sequence ID" value="NC_009831.1"/>
</dbReference>
<dbReference type="Proteomes" id="UP000002015">
    <property type="component" value="Chromosome"/>
</dbReference>
<accession>A8FS01</accession>
<dbReference type="GO" id="GO:0015035">
    <property type="term" value="F:protein-disulfide reductase activity"/>
    <property type="evidence" value="ECO:0007669"/>
    <property type="project" value="InterPro"/>
</dbReference>
<dbReference type="eggNOG" id="COG3011">
    <property type="taxonomic scope" value="Bacteria"/>
</dbReference>